<accession>A0A067P6Y1</accession>
<evidence type="ECO:0000313" key="3">
    <source>
        <dbReference type="Proteomes" id="UP000027265"/>
    </source>
</evidence>
<gene>
    <name evidence="2" type="ORF">JAAARDRAFT_199793</name>
</gene>
<dbReference type="AlphaFoldDB" id="A0A067P6Y1"/>
<dbReference type="InParanoid" id="A0A067P6Y1"/>
<feature type="region of interest" description="Disordered" evidence="1">
    <location>
        <begin position="1"/>
        <end position="29"/>
    </location>
</feature>
<feature type="region of interest" description="Disordered" evidence="1">
    <location>
        <begin position="203"/>
        <end position="238"/>
    </location>
</feature>
<reference evidence="3" key="1">
    <citation type="journal article" date="2014" name="Proc. Natl. Acad. Sci. U.S.A.">
        <title>Extensive sampling of basidiomycete genomes demonstrates inadequacy of the white-rot/brown-rot paradigm for wood decay fungi.</title>
        <authorList>
            <person name="Riley R."/>
            <person name="Salamov A.A."/>
            <person name="Brown D.W."/>
            <person name="Nagy L.G."/>
            <person name="Floudas D."/>
            <person name="Held B.W."/>
            <person name="Levasseur A."/>
            <person name="Lombard V."/>
            <person name="Morin E."/>
            <person name="Otillar R."/>
            <person name="Lindquist E.A."/>
            <person name="Sun H."/>
            <person name="LaButti K.M."/>
            <person name="Schmutz J."/>
            <person name="Jabbour D."/>
            <person name="Luo H."/>
            <person name="Baker S.E."/>
            <person name="Pisabarro A.G."/>
            <person name="Walton J.D."/>
            <person name="Blanchette R.A."/>
            <person name="Henrissat B."/>
            <person name="Martin F."/>
            <person name="Cullen D."/>
            <person name="Hibbett D.S."/>
            <person name="Grigoriev I.V."/>
        </authorList>
    </citation>
    <scope>NUCLEOTIDE SEQUENCE [LARGE SCALE GENOMIC DNA]</scope>
    <source>
        <strain evidence="3">MUCL 33604</strain>
    </source>
</reference>
<sequence>METPPQKLNLKTPAMDVPPQSGVSKAEPQMQQRPIPVFKADLLSAQVSYAAQRLEYRLYTALKVLRRRSDRKVLCSQFAWARAFDMELAPVYWLLGMSCVSGHLHCSALIQAMWTELQQASHHFNEINLSGYHPTPVEDDPLPKWWLAPDPRQGVAQFHEMFLLVDLDEQKKPPISEEAELCDFQNLVNLYRHLIPKELQHDAVEDDTNSDPEDTVDQLNSDEPMEESNPGNHVVITY</sequence>
<evidence type="ECO:0000313" key="2">
    <source>
        <dbReference type="EMBL" id="KDQ50663.1"/>
    </source>
</evidence>
<proteinExistence type="predicted"/>
<dbReference type="HOGENOM" id="CLU_1165975_0_0_1"/>
<dbReference type="Proteomes" id="UP000027265">
    <property type="component" value="Unassembled WGS sequence"/>
</dbReference>
<protein>
    <submittedName>
        <fullName evidence="2">Uncharacterized protein</fullName>
    </submittedName>
</protein>
<evidence type="ECO:0000256" key="1">
    <source>
        <dbReference type="SAM" id="MobiDB-lite"/>
    </source>
</evidence>
<feature type="compositionally biased region" description="Acidic residues" evidence="1">
    <location>
        <begin position="204"/>
        <end position="216"/>
    </location>
</feature>
<keyword evidence="3" id="KW-1185">Reference proteome</keyword>
<name>A0A067P6Y1_9AGAM</name>
<dbReference type="EMBL" id="KL197757">
    <property type="protein sequence ID" value="KDQ50663.1"/>
    <property type="molecule type" value="Genomic_DNA"/>
</dbReference>
<organism evidence="2 3">
    <name type="scientific">Jaapia argillacea MUCL 33604</name>
    <dbReference type="NCBI Taxonomy" id="933084"/>
    <lineage>
        <taxon>Eukaryota</taxon>
        <taxon>Fungi</taxon>
        <taxon>Dikarya</taxon>
        <taxon>Basidiomycota</taxon>
        <taxon>Agaricomycotina</taxon>
        <taxon>Agaricomycetes</taxon>
        <taxon>Agaricomycetidae</taxon>
        <taxon>Jaapiales</taxon>
        <taxon>Jaapiaceae</taxon>
        <taxon>Jaapia</taxon>
    </lineage>
</organism>